<keyword evidence="2" id="KW-0812">Transmembrane</keyword>
<feature type="transmembrane region" description="Helical" evidence="2">
    <location>
        <begin position="138"/>
        <end position="158"/>
    </location>
</feature>
<feature type="transmembrane region" description="Helical" evidence="2">
    <location>
        <begin position="61"/>
        <end position="85"/>
    </location>
</feature>
<evidence type="ECO:0000313" key="3">
    <source>
        <dbReference type="EMBL" id="KAE9395758.1"/>
    </source>
</evidence>
<keyword evidence="4" id="KW-1185">Reference proteome</keyword>
<feature type="compositionally biased region" description="Basic and acidic residues" evidence="1">
    <location>
        <begin position="329"/>
        <end position="341"/>
    </location>
</feature>
<gene>
    <name evidence="3" type="ORF">BT96DRAFT_138683</name>
</gene>
<feature type="region of interest" description="Disordered" evidence="1">
    <location>
        <begin position="304"/>
        <end position="323"/>
    </location>
</feature>
<evidence type="ECO:0008006" key="5">
    <source>
        <dbReference type="Google" id="ProtNLM"/>
    </source>
</evidence>
<evidence type="ECO:0000256" key="1">
    <source>
        <dbReference type="SAM" id="MobiDB-lite"/>
    </source>
</evidence>
<sequence length="348" mass="38209">MIVTATLSTHNLSASQDLSAQHDLIRIGCEFLFFGIHATLFIISTYLLLSKGIRLVRARILLLSLTTIMFLASLGVIIIDMMICLQQIQGYGTSPLNNLTLSSKLIMASNVLMRVNFLLGDVIVVWRTWVVWPHNIMFRLLLAACMLGTIGAIIGNGAKSALDSVKGTEASNVYSLVMTLPPLITNLTAILLIAFRVWEYRKEIKSQMSSAKSTTRIEKTLILLVESGFIYCAVWLLILVAGFDVMSPATNTLISGVAVSLTGLYPTFIVIMVSVDKSHANTIFSGDTGTMAISQPLRFEARKPSGHVDESEFDGPEFESDNDISYVFEKRGKNSDREQDGSLHSGSF</sequence>
<feature type="transmembrane region" description="Helical" evidence="2">
    <location>
        <begin position="253"/>
        <end position="275"/>
    </location>
</feature>
<feature type="region of interest" description="Disordered" evidence="1">
    <location>
        <begin position="329"/>
        <end position="348"/>
    </location>
</feature>
<proteinExistence type="predicted"/>
<reference evidence="3" key="1">
    <citation type="journal article" date="2019" name="Environ. Microbiol.">
        <title>Fungal ecological strategies reflected in gene transcription - a case study of two litter decomposers.</title>
        <authorList>
            <person name="Barbi F."/>
            <person name="Kohler A."/>
            <person name="Barry K."/>
            <person name="Baskaran P."/>
            <person name="Daum C."/>
            <person name="Fauchery L."/>
            <person name="Ihrmark K."/>
            <person name="Kuo A."/>
            <person name="LaButti K."/>
            <person name="Lipzen A."/>
            <person name="Morin E."/>
            <person name="Grigoriev I.V."/>
            <person name="Henrissat B."/>
            <person name="Lindahl B."/>
            <person name="Martin F."/>
        </authorList>
    </citation>
    <scope>NUCLEOTIDE SEQUENCE</scope>
    <source>
        <strain evidence="3">JB14</strain>
    </source>
</reference>
<accession>A0A6A4HDM7</accession>
<dbReference type="AlphaFoldDB" id="A0A6A4HDM7"/>
<keyword evidence="2" id="KW-1133">Transmembrane helix</keyword>
<evidence type="ECO:0000256" key="2">
    <source>
        <dbReference type="SAM" id="Phobius"/>
    </source>
</evidence>
<evidence type="ECO:0000313" key="4">
    <source>
        <dbReference type="Proteomes" id="UP000799118"/>
    </source>
</evidence>
<protein>
    <recommendedName>
        <fullName evidence="5">G-protein coupled receptors family 1 profile domain-containing protein</fullName>
    </recommendedName>
</protein>
<feature type="transmembrane region" description="Helical" evidence="2">
    <location>
        <begin position="178"/>
        <end position="199"/>
    </location>
</feature>
<feature type="transmembrane region" description="Helical" evidence="2">
    <location>
        <begin position="105"/>
        <end position="126"/>
    </location>
</feature>
<dbReference type="EMBL" id="ML769525">
    <property type="protein sequence ID" value="KAE9395758.1"/>
    <property type="molecule type" value="Genomic_DNA"/>
</dbReference>
<dbReference type="Proteomes" id="UP000799118">
    <property type="component" value="Unassembled WGS sequence"/>
</dbReference>
<feature type="transmembrane region" description="Helical" evidence="2">
    <location>
        <begin position="31"/>
        <end position="49"/>
    </location>
</feature>
<feature type="transmembrane region" description="Helical" evidence="2">
    <location>
        <begin position="220"/>
        <end position="241"/>
    </location>
</feature>
<organism evidence="3 4">
    <name type="scientific">Gymnopus androsaceus JB14</name>
    <dbReference type="NCBI Taxonomy" id="1447944"/>
    <lineage>
        <taxon>Eukaryota</taxon>
        <taxon>Fungi</taxon>
        <taxon>Dikarya</taxon>
        <taxon>Basidiomycota</taxon>
        <taxon>Agaricomycotina</taxon>
        <taxon>Agaricomycetes</taxon>
        <taxon>Agaricomycetidae</taxon>
        <taxon>Agaricales</taxon>
        <taxon>Marasmiineae</taxon>
        <taxon>Omphalotaceae</taxon>
        <taxon>Gymnopus</taxon>
    </lineage>
</organism>
<feature type="compositionally biased region" description="Acidic residues" evidence="1">
    <location>
        <begin position="311"/>
        <end position="322"/>
    </location>
</feature>
<dbReference type="OrthoDB" id="3174319at2759"/>
<name>A0A6A4HDM7_9AGAR</name>
<keyword evidence="2" id="KW-0472">Membrane</keyword>